<dbReference type="EMBL" id="LKLU01000066">
    <property type="protein sequence ID" value="KSU21412.1"/>
    <property type="molecule type" value="Genomic_DNA"/>
</dbReference>
<dbReference type="NCBIfam" id="TIGR04197">
    <property type="entry name" value="T7SS_SACOL2603"/>
    <property type="match status" value="1"/>
</dbReference>
<comment type="caution">
    <text evidence="1">The sequence shown here is derived from an EMBL/GenBank/DDBJ whole genome shotgun (WGS) entry which is preliminary data.</text>
</comment>
<gene>
    <name evidence="1" type="ORF">M20_1122</name>
</gene>
<evidence type="ECO:0000313" key="2">
    <source>
        <dbReference type="Proteomes" id="UP000053719"/>
    </source>
</evidence>
<organism evidence="1 2">
    <name type="scientific">Lactococcus lactis subsp. lactis</name>
    <name type="common">Streptococcus lactis</name>
    <dbReference type="NCBI Taxonomy" id="1360"/>
    <lineage>
        <taxon>Bacteria</taxon>
        <taxon>Bacillati</taxon>
        <taxon>Bacillota</taxon>
        <taxon>Bacilli</taxon>
        <taxon>Lactobacillales</taxon>
        <taxon>Streptococcaceae</taxon>
        <taxon>Lactococcus</taxon>
    </lineage>
</organism>
<evidence type="ECO:0008006" key="3">
    <source>
        <dbReference type="Google" id="ProtNLM"/>
    </source>
</evidence>
<name>A0A0V8E6G2_LACLL</name>
<dbReference type="AlphaFoldDB" id="A0A0V8E6G2"/>
<proteinExistence type="predicted"/>
<reference evidence="2" key="1">
    <citation type="submission" date="2015-10" db="EMBL/GenBank/DDBJ databases">
        <title>Draft Genome Sequences of 11 Lactococcus lactis subspecies cremoris strains.</title>
        <authorList>
            <person name="Wels M."/>
            <person name="Backus L."/>
            <person name="Boekhorst J."/>
            <person name="Dijkstra A."/>
            <person name="Beerthuizen M."/>
            <person name="Kelly W."/>
            <person name="Siezen R."/>
            <person name="Bachmann H."/>
            <person name="Van Hijum S."/>
        </authorList>
    </citation>
    <scope>NUCLEOTIDE SEQUENCE [LARGE SCALE GENOMIC DNA]</scope>
    <source>
        <strain evidence="2">M20</strain>
    </source>
</reference>
<accession>A0A0V8E6G2</accession>
<evidence type="ECO:0000313" key="1">
    <source>
        <dbReference type="EMBL" id="KSU21412.1"/>
    </source>
</evidence>
<dbReference type="PATRIC" id="fig|1360.114.peg.175"/>
<dbReference type="InterPro" id="IPR021477">
    <property type="entry name" value="TVIIS_effector_SACOL2603_fam"/>
</dbReference>
<protein>
    <recommendedName>
        <fullName evidence="3">TIGR04197 family type VII secretion effector</fullName>
    </recommendedName>
</protein>
<dbReference type="RefSeq" id="WP_058211679.1">
    <property type="nucleotide sequence ID" value="NZ_LKLU01000066.1"/>
</dbReference>
<dbReference type="Proteomes" id="UP000053719">
    <property type="component" value="Unassembled WGS sequence"/>
</dbReference>
<sequence length="95" mass="9940">MGIKSDKNIADMYANGIKTIVSGFTSGEGFVSDVSGNTNLKGVKDAAKYNSKALQLNAKTGKAINQFGSKISEVAQHFEEIDRQGAQSISGLGGK</sequence>